<evidence type="ECO:0000256" key="3">
    <source>
        <dbReference type="ARBA" id="ARBA00022989"/>
    </source>
</evidence>
<comment type="subcellular location">
    <subcellularLocation>
        <location evidence="1">Membrane</location>
        <topology evidence="1">Multi-pass membrane protein</topology>
    </subcellularLocation>
</comment>
<keyword evidence="5 10" id="KW-0472">Membrane</keyword>
<dbReference type="AlphaFoldDB" id="A0A9D4ENT4"/>
<dbReference type="EMBL" id="JAIWYP010000008">
    <property type="protein sequence ID" value="KAH3783046.1"/>
    <property type="molecule type" value="Genomic_DNA"/>
</dbReference>
<evidence type="ECO:0000256" key="9">
    <source>
        <dbReference type="SAM" id="MobiDB-lite"/>
    </source>
</evidence>
<dbReference type="InterPro" id="IPR000276">
    <property type="entry name" value="GPCR_Rhodpsn"/>
</dbReference>
<evidence type="ECO:0000256" key="6">
    <source>
        <dbReference type="ARBA" id="ARBA00023170"/>
    </source>
</evidence>
<dbReference type="Gene3D" id="1.20.1070.10">
    <property type="entry name" value="Rhodopsin 7-helix transmembrane proteins"/>
    <property type="match status" value="1"/>
</dbReference>
<keyword evidence="4 8" id="KW-0297">G-protein coupled receptor</keyword>
<dbReference type="PANTHER" id="PTHR24243:SF230">
    <property type="entry name" value="G-PROTEIN COUPLED RECEPTORS FAMILY 1 PROFILE DOMAIN-CONTAINING PROTEIN"/>
    <property type="match status" value="1"/>
</dbReference>
<dbReference type="GO" id="GO:0005886">
    <property type="term" value="C:plasma membrane"/>
    <property type="evidence" value="ECO:0007669"/>
    <property type="project" value="TreeGrafter"/>
</dbReference>
<dbReference type="PRINTS" id="PR00237">
    <property type="entry name" value="GPCRRHODOPSN"/>
</dbReference>
<protein>
    <recommendedName>
        <fullName evidence="11">G-protein coupled receptors family 1 profile domain-containing protein</fullName>
    </recommendedName>
</protein>
<feature type="transmembrane region" description="Helical" evidence="10">
    <location>
        <begin position="72"/>
        <end position="91"/>
    </location>
</feature>
<dbReference type="PROSITE" id="PS50262">
    <property type="entry name" value="G_PROTEIN_RECEP_F1_2"/>
    <property type="match status" value="1"/>
</dbReference>
<keyword evidence="2 8" id="KW-0812">Transmembrane</keyword>
<dbReference type="Pfam" id="PF00001">
    <property type="entry name" value="7tm_1"/>
    <property type="match status" value="1"/>
</dbReference>
<feature type="transmembrane region" description="Helical" evidence="10">
    <location>
        <begin position="250"/>
        <end position="272"/>
    </location>
</feature>
<evidence type="ECO:0000313" key="13">
    <source>
        <dbReference type="Proteomes" id="UP000828390"/>
    </source>
</evidence>
<dbReference type="PROSITE" id="PS00237">
    <property type="entry name" value="G_PROTEIN_RECEP_F1_1"/>
    <property type="match status" value="1"/>
</dbReference>
<evidence type="ECO:0000256" key="7">
    <source>
        <dbReference type="ARBA" id="ARBA00023224"/>
    </source>
</evidence>
<organism evidence="12 13">
    <name type="scientific">Dreissena polymorpha</name>
    <name type="common">Zebra mussel</name>
    <name type="synonym">Mytilus polymorpha</name>
    <dbReference type="NCBI Taxonomy" id="45954"/>
    <lineage>
        <taxon>Eukaryota</taxon>
        <taxon>Metazoa</taxon>
        <taxon>Spiralia</taxon>
        <taxon>Lophotrochozoa</taxon>
        <taxon>Mollusca</taxon>
        <taxon>Bivalvia</taxon>
        <taxon>Autobranchia</taxon>
        <taxon>Heteroconchia</taxon>
        <taxon>Euheterodonta</taxon>
        <taxon>Imparidentia</taxon>
        <taxon>Neoheterodontei</taxon>
        <taxon>Myida</taxon>
        <taxon>Dreissenoidea</taxon>
        <taxon>Dreissenidae</taxon>
        <taxon>Dreissena</taxon>
    </lineage>
</organism>
<feature type="domain" description="G-protein coupled receptors family 1 profile" evidence="11">
    <location>
        <begin position="52"/>
        <end position="311"/>
    </location>
</feature>
<evidence type="ECO:0000313" key="12">
    <source>
        <dbReference type="EMBL" id="KAH3783046.1"/>
    </source>
</evidence>
<feature type="transmembrane region" description="Helical" evidence="10">
    <location>
        <begin position="207"/>
        <end position="229"/>
    </location>
</feature>
<feature type="transmembrane region" description="Helical" evidence="10">
    <location>
        <begin position="128"/>
        <end position="147"/>
    </location>
</feature>
<evidence type="ECO:0000256" key="2">
    <source>
        <dbReference type="ARBA" id="ARBA00022692"/>
    </source>
</evidence>
<dbReference type="GO" id="GO:0004930">
    <property type="term" value="F:G protein-coupled receptor activity"/>
    <property type="evidence" value="ECO:0007669"/>
    <property type="project" value="UniProtKB-KW"/>
</dbReference>
<feature type="transmembrane region" description="Helical" evidence="10">
    <location>
        <begin position="159"/>
        <end position="176"/>
    </location>
</feature>
<keyword evidence="3 10" id="KW-1133">Transmembrane helix</keyword>
<dbReference type="OrthoDB" id="9990906at2759"/>
<name>A0A9D4ENT4_DREPO</name>
<dbReference type="PANTHER" id="PTHR24243">
    <property type="entry name" value="G-PROTEIN COUPLED RECEPTOR"/>
    <property type="match status" value="1"/>
</dbReference>
<comment type="caution">
    <text evidence="12">The sequence shown here is derived from an EMBL/GenBank/DDBJ whole genome shotgun (WGS) entry which is preliminary data.</text>
</comment>
<feature type="region of interest" description="Disordered" evidence="9">
    <location>
        <begin position="349"/>
        <end position="369"/>
    </location>
</feature>
<sequence length="369" mass="41891">MILSSVLSLCPVNQSTNCSLDLNGGHFDSKVLFGERGFVIGTPIILSTGIIGNGLSLAVFRSKALRKLTASSYLAALSIADMATLLTYVLVEWLRRGLRVIQPDINMDFLERNGMCQVQIYLSYISRIMSAWIIVMFTIERFLAICYPLKRLKRGVGRVILYMFIVAALAVLYKPIMTREKQQRTLNKTIVVCTSYSERLSAILDTVYAISITIIPLLIITALNILIVAKLFKRNRERGDLFSEDANSKIRLEFTVILVVISCCYVVFNIPYNVMWILFRNVEHYTKHQSAILFLARTFFYMNNSANFLLYSVTGRSFRCALKKFILCRSARNDRYGSHIRCRRLGSSMSTQHTAASKHTPSVRSVNHS</sequence>
<evidence type="ECO:0000256" key="4">
    <source>
        <dbReference type="ARBA" id="ARBA00023040"/>
    </source>
</evidence>
<feature type="transmembrane region" description="Helical" evidence="10">
    <location>
        <begin position="38"/>
        <end position="60"/>
    </location>
</feature>
<dbReference type="Proteomes" id="UP000828390">
    <property type="component" value="Unassembled WGS sequence"/>
</dbReference>
<keyword evidence="6 8" id="KW-0675">Receptor</keyword>
<evidence type="ECO:0000256" key="1">
    <source>
        <dbReference type="ARBA" id="ARBA00004141"/>
    </source>
</evidence>
<dbReference type="SUPFAM" id="SSF81321">
    <property type="entry name" value="Family A G protein-coupled receptor-like"/>
    <property type="match status" value="1"/>
</dbReference>
<reference evidence="12" key="2">
    <citation type="submission" date="2020-11" db="EMBL/GenBank/DDBJ databases">
        <authorList>
            <person name="McCartney M.A."/>
            <person name="Auch B."/>
            <person name="Kono T."/>
            <person name="Mallez S."/>
            <person name="Becker A."/>
            <person name="Gohl D.M."/>
            <person name="Silverstein K.A.T."/>
            <person name="Koren S."/>
            <person name="Bechman K.B."/>
            <person name="Herman A."/>
            <person name="Abrahante J.E."/>
            <person name="Garbe J."/>
        </authorList>
    </citation>
    <scope>NUCLEOTIDE SEQUENCE</scope>
    <source>
        <strain evidence="12">Duluth1</strain>
        <tissue evidence="12">Whole animal</tissue>
    </source>
</reference>
<gene>
    <name evidence="12" type="ORF">DPMN_160973</name>
</gene>
<evidence type="ECO:0000256" key="8">
    <source>
        <dbReference type="RuleBase" id="RU000688"/>
    </source>
</evidence>
<dbReference type="InterPro" id="IPR017452">
    <property type="entry name" value="GPCR_Rhodpsn_7TM"/>
</dbReference>
<evidence type="ECO:0000256" key="10">
    <source>
        <dbReference type="SAM" id="Phobius"/>
    </source>
</evidence>
<reference evidence="12" key="1">
    <citation type="journal article" date="2019" name="bioRxiv">
        <title>The Genome of the Zebra Mussel, Dreissena polymorpha: A Resource for Invasive Species Research.</title>
        <authorList>
            <person name="McCartney M.A."/>
            <person name="Auch B."/>
            <person name="Kono T."/>
            <person name="Mallez S."/>
            <person name="Zhang Y."/>
            <person name="Obille A."/>
            <person name="Becker A."/>
            <person name="Abrahante J.E."/>
            <person name="Garbe J."/>
            <person name="Badalamenti J.P."/>
            <person name="Herman A."/>
            <person name="Mangelson H."/>
            <person name="Liachko I."/>
            <person name="Sullivan S."/>
            <person name="Sone E.D."/>
            <person name="Koren S."/>
            <person name="Silverstein K.A.T."/>
            <person name="Beckman K.B."/>
            <person name="Gohl D.M."/>
        </authorList>
    </citation>
    <scope>NUCLEOTIDE SEQUENCE</scope>
    <source>
        <strain evidence="12">Duluth1</strain>
        <tissue evidence="12">Whole animal</tissue>
    </source>
</reference>
<evidence type="ECO:0000259" key="11">
    <source>
        <dbReference type="PROSITE" id="PS50262"/>
    </source>
</evidence>
<comment type="similarity">
    <text evidence="8">Belongs to the G-protein coupled receptor 1 family.</text>
</comment>
<proteinExistence type="inferred from homology"/>
<accession>A0A9D4ENT4</accession>
<evidence type="ECO:0000256" key="5">
    <source>
        <dbReference type="ARBA" id="ARBA00023136"/>
    </source>
</evidence>
<keyword evidence="13" id="KW-1185">Reference proteome</keyword>
<feature type="transmembrane region" description="Helical" evidence="10">
    <location>
        <begin position="292"/>
        <end position="314"/>
    </location>
</feature>
<keyword evidence="7 8" id="KW-0807">Transducer</keyword>